<sequence length="279" mass="29130">MRPDELRALLARVRRGAVTPAAAARAIAEAPIEQLEFATLDHQRALRTGVPEVVFGPGKSVPDLVAIVSRLYARNGLVLATRVSEAGSQALLRAFPEARRYERSGIVVLRKRAPKPRGRVLVVCAGTSDLPVAEEAAVTAETLGSRVEQVADVGVAGLHRLLAHREKLRGARVVVVVAGLEGALPSVVGGLVDRPVIAVPTSVGYGAHFGGLAPLLAMLNSCAPGVTVVNVNNGFGAAARGGRVPERAREGARRSPRRSRAVPGDATPAPAALRRGKRA</sequence>
<dbReference type="GO" id="GO:0016787">
    <property type="term" value="F:hydrolase activity"/>
    <property type="evidence" value="ECO:0007669"/>
    <property type="project" value="InterPro"/>
</dbReference>
<evidence type="ECO:0000313" key="4">
    <source>
        <dbReference type="Proteomes" id="UP000317716"/>
    </source>
</evidence>
<dbReference type="Proteomes" id="UP000317716">
    <property type="component" value="Unassembled WGS sequence"/>
</dbReference>
<dbReference type="Gene3D" id="3.40.50.1970">
    <property type="match status" value="1"/>
</dbReference>
<dbReference type="SUPFAM" id="SSF52255">
    <property type="entry name" value="N5-CAIR mutase (phosphoribosylaminoimidazole carboxylase, PurE)"/>
    <property type="match status" value="1"/>
</dbReference>
<dbReference type="GO" id="GO:0006189">
    <property type="term" value="P:'de novo' IMP biosynthetic process"/>
    <property type="evidence" value="ECO:0007669"/>
    <property type="project" value="InterPro"/>
</dbReference>
<dbReference type="EMBL" id="VBOS01000202">
    <property type="protein sequence ID" value="TMQ55710.1"/>
    <property type="molecule type" value="Genomic_DNA"/>
</dbReference>
<gene>
    <name evidence="3" type="primary">larB</name>
    <name evidence="3" type="ORF">E6K72_06055</name>
</gene>
<evidence type="ECO:0000313" key="3">
    <source>
        <dbReference type="EMBL" id="TMQ55710.1"/>
    </source>
</evidence>
<name>A0A538SWE1_UNCEI</name>
<accession>A0A538SWE1</accession>
<dbReference type="InterPro" id="IPR000031">
    <property type="entry name" value="PurE_dom"/>
</dbReference>
<evidence type="ECO:0000259" key="2">
    <source>
        <dbReference type="SMART" id="SM01001"/>
    </source>
</evidence>
<evidence type="ECO:0000256" key="1">
    <source>
        <dbReference type="SAM" id="MobiDB-lite"/>
    </source>
</evidence>
<dbReference type="SMART" id="SM01001">
    <property type="entry name" value="AIRC"/>
    <property type="match status" value="1"/>
</dbReference>
<proteinExistence type="predicted"/>
<dbReference type="Pfam" id="PF00731">
    <property type="entry name" value="AIRC"/>
    <property type="match status" value="1"/>
</dbReference>
<feature type="region of interest" description="Disordered" evidence="1">
    <location>
        <begin position="239"/>
        <end position="279"/>
    </location>
</feature>
<dbReference type="InterPro" id="IPR039476">
    <property type="entry name" value="P2CMN_synthase_LarB"/>
</dbReference>
<dbReference type="AlphaFoldDB" id="A0A538SWE1"/>
<reference evidence="3 4" key="1">
    <citation type="journal article" date="2019" name="Nat. Microbiol.">
        <title>Mediterranean grassland soil C-N compound turnover is dependent on rainfall and depth, and is mediated by genomically divergent microorganisms.</title>
        <authorList>
            <person name="Diamond S."/>
            <person name="Andeer P.F."/>
            <person name="Li Z."/>
            <person name="Crits-Christoph A."/>
            <person name="Burstein D."/>
            <person name="Anantharaman K."/>
            <person name="Lane K.R."/>
            <person name="Thomas B.C."/>
            <person name="Pan C."/>
            <person name="Northen T.R."/>
            <person name="Banfield J.F."/>
        </authorList>
    </citation>
    <scope>NUCLEOTIDE SEQUENCE [LARGE SCALE GENOMIC DNA]</scope>
    <source>
        <strain evidence="3">WS_2</strain>
    </source>
</reference>
<organism evidence="3 4">
    <name type="scientific">Eiseniibacteriota bacterium</name>
    <dbReference type="NCBI Taxonomy" id="2212470"/>
    <lineage>
        <taxon>Bacteria</taxon>
        <taxon>Candidatus Eiseniibacteriota</taxon>
    </lineage>
</organism>
<dbReference type="PANTHER" id="PTHR43064">
    <property type="entry name" value="PHOSPHORIBOSYLAMINOIMIDAZOLE CARBOXYLASE-RELATED"/>
    <property type="match status" value="1"/>
</dbReference>
<dbReference type="PANTHER" id="PTHR43064:SF1">
    <property type="entry name" value="SLL1489 PROTEIN"/>
    <property type="match status" value="1"/>
</dbReference>
<feature type="domain" description="PurE" evidence="2">
    <location>
        <begin position="118"/>
        <end position="250"/>
    </location>
</feature>
<feature type="compositionally biased region" description="Basic and acidic residues" evidence="1">
    <location>
        <begin position="243"/>
        <end position="253"/>
    </location>
</feature>
<protein>
    <submittedName>
        <fullName evidence="3">Nickel pincer cofactor biosynthesis protein LarB</fullName>
    </submittedName>
</protein>
<dbReference type="NCBIfam" id="NF033503">
    <property type="entry name" value="LarB"/>
    <property type="match status" value="1"/>
</dbReference>
<comment type="caution">
    <text evidence="3">The sequence shown here is derived from an EMBL/GenBank/DDBJ whole genome shotgun (WGS) entry which is preliminary data.</text>
</comment>